<evidence type="ECO:0000256" key="10">
    <source>
        <dbReference type="HAMAP-Rule" id="MF_00244"/>
    </source>
</evidence>
<keyword evidence="6 10" id="KW-0547">Nucleotide-binding</keyword>
<keyword evidence="4 10" id="KW-0808">Transferase</keyword>
<comment type="catalytic activity">
    <reaction evidence="9 10">
        <text>nicotinate beta-D-ribonucleotide + ATP + H(+) = deamido-NAD(+) + diphosphate</text>
        <dbReference type="Rhea" id="RHEA:22860"/>
        <dbReference type="ChEBI" id="CHEBI:15378"/>
        <dbReference type="ChEBI" id="CHEBI:30616"/>
        <dbReference type="ChEBI" id="CHEBI:33019"/>
        <dbReference type="ChEBI" id="CHEBI:57502"/>
        <dbReference type="ChEBI" id="CHEBI:58437"/>
        <dbReference type="EC" id="2.7.7.18"/>
    </reaction>
</comment>
<dbReference type="Pfam" id="PF01467">
    <property type="entry name" value="CTP_transf_like"/>
    <property type="match status" value="1"/>
</dbReference>
<evidence type="ECO:0000256" key="4">
    <source>
        <dbReference type="ARBA" id="ARBA00022679"/>
    </source>
</evidence>
<dbReference type="Gene3D" id="3.40.50.620">
    <property type="entry name" value="HUPs"/>
    <property type="match status" value="1"/>
</dbReference>
<dbReference type="CDD" id="cd02165">
    <property type="entry name" value="NMNAT"/>
    <property type="match status" value="1"/>
</dbReference>
<evidence type="ECO:0000313" key="12">
    <source>
        <dbReference type="EMBL" id="HIS83497.1"/>
    </source>
</evidence>
<dbReference type="GO" id="GO:0004515">
    <property type="term" value="F:nicotinate-nucleotide adenylyltransferase activity"/>
    <property type="evidence" value="ECO:0007669"/>
    <property type="project" value="UniProtKB-UniRule"/>
</dbReference>
<reference evidence="12" key="1">
    <citation type="submission" date="2020-10" db="EMBL/GenBank/DDBJ databases">
        <authorList>
            <person name="Gilroy R."/>
        </authorList>
    </citation>
    <scope>NUCLEOTIDE SEQUENCE</scope>
    <source>
        <strain evidence="12">CHK152-2994</strain>
    </source>
</reference>
<comment type="caution">
    <text evidence="12">The sequence shown here is derived from an EMBL/GenBank/DDBJ whole genome shotgun (WGS) entry which is preliminary data.</text>
</comment>
<evidence type="ECO:0000256" key="2">
    <source>
        <dbReference type="ARBA" id="ARBA00005019"/>
    </source>
</evidence>
<evidence type="ECO:0000259" key="11">
    <source>
        <dbReference type="Pfam" id="PF01467"/>
    </source>
</evidence>
<comment type="pathway">
    <text evidence="2 10">Cofactor biosynthesis; NAD(+) biosynthesis; deamido-NAD(+) from nicotinate D-ribonucleotide: step 1/1.</text>
</comment>
<dbReference type="GO" id="GO:0009435">
    <property type="term" value="P:NAD+ biosynthetic process"/>
    <property type="evidence" value="ECO:0007669"/>
    <property type="project" value="UniProtKB-UniRule"/>
</dbReference>
<accession>A0A9D1K462</accession>
<gene>
    <name evidence="10 12" type="primary">nadD</name>
    <name evidence="12" type="ORF">IAD41_07835</name>
</gene>
<keyword evidence="5 10" id="KW-0548">Nucleotidyltransferase</keyword>
<dbReference type="InterPro" id="IPR005248">
    <property type="entry name" value="NadD/NMNAT"/>
</dbReference>
<evidence type="ECO:0000256" key="5">
    <source>
        <dbReference type="ARBA" id="ARBA00022695"/>
    </source>
</evidence>
<dbReference type="Proteomes" id="UP000824139">
    <property type="component" value="Unassembled WGS sequence"/>
</dbReference>
<dbReference type="HAMAP" id="MF_00244">
    <property type="entry name" value="NaMN_adenylyltr"/>
    <property type="match status" value="1"/>
</dbReference>
<evidence type="ECO:0000256" key="7">
    <source>
        <dbReference type="ARBA" id="ARBA00022840"/>
    </source>
</evidence>
<organism evidence="12 13">
    <name type="scientific">Candidatus Scatenecus faecavium</name>
    <dbReference type="NCBI Taxonomy" id="2840915"/>
    <lineage>
        <taxon>Bacteria</taxon>
        <taxon>Candidatus Scatenecus</taxon>
    </lineage>
</organism>
<evidence type="ECO:0000256" key="9">
    <source>
        <dbReference type="ARBA" id="ARBA00048721"/>
    </source>
</evidence>
<comment type="function">
    <text evidence="1 10">Catalyzes the reversible adenylation of nicotinate mononucleotide (NaMN) to nicotinic acid adenine dinucleotide (NaAD).</text>
</comment>
<dbReference type="EMBL" id="DVJO01000171">
    <property type="protein sequence ID" value="HIS83497.1"/>
    <property type="molecule type" value="Genomic_DNA"/>
</dbReference>
<dbReference type="GO" id="GO:0005524">
    <property type="term" value="F:ATP binding"/>
    <property type="evidence" value="ECO:0007669"/>
    <property type="project" value="UniProtKB-KW"/>
</dbReference>
<dbReference type="NCBIfam" id="TIGR00125">
    <property type="entry name" value="cyt_tran_rel"/>
    <property type="match status" value="1"/>
</dbReference>
<dbReference type="PANTHER" id="PTHR39321:SF3">
    <property type="entry name" value="PHOSPHOPANTETHEINE ADENYLYLTRANSFERASE"/>
    <property type="match status" value="1"/>
</dbReference>
<evidence type="ECO:0000256" key="8">
    <source>
        <dbReference type="ARBA" id="ARBA00023027"/>
    </source>
</evidence>
<protein>
    <recommendedName>
        <fullName evidence="10">Probable nicotinate-nucleotide adenylyltransferase</fullName>
        <ecNumber evidence="10">2.7.7.18</ecNumber>
    </recommendedName>
    <alternativeName>
        <fullName evidence="10">Deamido-NAD(+) diphosphorylase</fullName>
    </alternativeName>
    <alternativeName>
        <fullName evidence="10">Deamido-NAD(+) pyrophosphorylase</fullName>
    </alternativeName>
    <alternativeName>
        <fullName evidence="10">Nicotinate mononucleotide adenylyltransferase</fullName>
        <shortName evidence="10">NaMN adenylyltransferase</shortName>
    </alternativeName>
</protein>
<dbReference type="SUPFAM" id="SSF52374">
    <property type="entry name" value="Nucleotidylyl transferase"/>
    <property type="match status" value="1"/>
</dbReference>
<dbReference type="InterPro" id="IPR014729">
    <property type="entry name" value="Rossmann-like_a/b/a_fold"/>
</dbReference>
<proteinExistence type="inferred from homology"/>
<evidence type="ECO:0000256" key="3">
    <source>
        <dbReference type="ARBA" id="ARBA00022642"/>
    </source>
</evidence>
<dbReference type="NCBIfam" id="TIGR00482">
    <property type="entry name" value="nicotinate (nicotinamide) nucleotide adenylyltransferase"/>
    <property type="match status" value="1"/>
</dbReference>
<dbReference type="InterPro" id="IPR004821">
    <property type="entry name" value="Cyt_trans-like"/>
</dbReference>
<feature type="domain" description="Cytidyltransferase-like" evidence="11">
    <location>
        <begin position="5"/>
        <end position="169"/>
    </location>
</feature>
<comment type="similarity">
    <text evidence="10">Belongs to the NadD family.</text>
</comment>
<dbReference type="EC" id="2.7.7.18" evidence="10"/>
<sequence>MKLCIFSGTFNPIHNGHLYMAEYVLKNFDIKKILFIPAYIPPQKDSDPEMAYHRLKMTELAIENYNDFEVSDIEFRMGGTSYTYLTVQELYKLYKPDGKINFIIGTDAFENLDSWFESEKLRQILDFIVFVRKDDFQEDKYEYMKSQGYNFRFAKMQYNDISSTEIRNRIKNNKPLNGFLPEKVEGYIRENGLYKN</sequence>
<evidence type="ECO:0000256" key="6">
    <source>
        <dbReference type="ARBA" id="ARBA00022741"/>
    </source>
</evidence>
<name>A0A9D1K462_9BACT</name>
<dbReference type="AlphaFoldDB" id="A0A9D1K462"/>
<reference evidence="12" key="2">
    <citation type="journal article" date="2021" name="PeerJ">
        <title>Extensive microbial diversity within the chicken gut microbiome revealed by metagenomics and culture.</title>
        <authorList>
            <person name="Gilroy R."/>
            <person name="Ravi A."/>
            <person name="Getino M."/>
            <person name="Pursley I."/>
            <person name="Horton D.L."/>
            <person name="Alikhan N.F."/>
            <person name="Baker D."/>
            <person name="Gharbi K."/>
            <person name="Hall N."/>
            <person name="Watson M."/>
            <person name="Adriaenssens E.M."/>
            <person name="Foster-Nyarko E."/>
            <person name="Jarju S."/>
            <person name="Secka A."/>
            <person name="Antonio M."/>
            <person name="Oren A."/>
            <person name="Chaudhuri R.R."/>
            <person name="La Ragione R."/>
            <person name="Hildebrand F."/>
            <person name="Pallen M.J."/>
        </authorList>
    </citation>
    <scope>NUCLEOTIDE SEQUENCE</scope>
    <source>
        <strain evidence="12">CHK152-2994</strain>
    </source>
</reference>
<evidence type="ECO:0000256" key="1">
    <source>
        <dbReference type="ARBA" id="ARBA00002324"/>
    </source>
</evidence>
<keyword evidence="8 10" id="KW-0520">NAD</keyword>
<keyword evidence="3 10" id="KW-0662">Pyridine nucleotide biosynthesis</keyword>
<dbReference type="PANTHER" id="PTHR39321">
    <property type="entry name" value="NICOTINATE-NUCLEOTIDE ADENYLYLTRANSFERASE-RELATED"/>
    <property type="match status" value="1"/>
</dbReference>
<dbReference type="NCBIfam" id="NF000840">
    <property type="entry name" value="PRK00071.1-3"/>
    <property type="match status" value="1"/>
</dbReference>
<keyword evidence="7 10" id="KW-0067">ATP-binding</keyword>
<evidence type="ECO:0000313" key="13">
    <source>
        <dbReference type="Proteomes" id="UP000824139"/>
    </source>
</evidence>